<comment type="similarity">
    <text evidence="1">Belongs to the protein-tyrosine phosphatase family.</text>
</comment>
<evidence type="ECO:0000256" key="1">
    <source>
        <dbReference type="ARBA" id="ARBA00009580"/>
    </source>
</evidence>
<reference evidence="2 3" key="1">
    <citation type="submission" date="2021-03" db="EMBL/GenBank/DDBJ databases">
        <title>Complete genome of Streptomyces formicae strain 1H-GS9 (DSM 100524).</title>
        <authorList>
            <person name="Atanasov K.E."/>
            <person name="Altabella T."/>
            <person name="Ferrer A."/>
        </authorList>
    </citation>
    <scope>NUCLEOTIDE SEQUENCE [LARGE SCALE GENOMIC DNA]</scope>
    <source>
        <strain evidence="2 3">1H-GS9</strain>
    </source>
</reference>
<dbReference type="Proteomes" id="UP000828924">
    <property type="component" value="Chromosome"/>
</dbReference>
<dbReference type="PANTHER" id="PTHR31126">
    <property type="entry name" value="TYROSINE-PROTEIN PHOSPHATASE"/>
    <property type="match status" value="1"/>
</dbReference>
<keyword evidence="3" id="KW-1185">Reference proteome</keyword>
<gene>
    <name evidence="2" type="ORF">J4032_27480</name>
</gene>
<evidence type="ECO:0000313" key="3">
    <source>
        <dbReference type="Proteomes" id="UP000828924"/>
    </source>
</evidence>
<dbReference type="PROSITE" id="PS00383">
    <property type="entry name" value="TYR_PHOSPHATASE_1"/>
    <property type="match status" value="1"/>
</dbReference>
<dbReference type="InterPro" id="IPR026893">
    <property type="entry name" value="Tyr/Ser_Pase_IphP-type"/>
</dbReference>
<dbReference type="PANTHER" id="PTHR31126:SF1">
    <property type="entry name" value="TYROSINE SPECIFIC PROTEIN PHOSPHATASES DOMAIN-CONTAINING PROTEIN"/>
    <property type="match status" value="1"/>
</dbReference>
<accession>A0ABY3WPX3</accession>
<dbReference type="Pfam" id="PF13350">
    <property type="entry name" value="Y_phosphatase3"/>
    <property type="match status" value="1"/>
</dbReference>
<evidence type="ECO:0000313" key="2">
    <source>
        <dbReference type="EMBL" id="UNM14704.1"/>
    </source>
</evidence>
<protein>
    <submittedName>
        <fullName evidence="2">Tyrosine-protein phosphatase</fullName>
    </submittedName>
</protein>
<organism evidence="2 3">
    <name type="scientific">Streptomyces formicae</name>
    <dbReference type="NCBI Taxonomy" id="1616117"/>
    <lineage>
        <taxon>Bacteria</taxon>
        <taxon>Bacillati</taxon>
        <taxon>Actinomycetota</taxon>
        <taxon>Actinomycetes</taxon>
        <taxon>Kitasatosporales</taxon>
        <taxon>Streptomycetaceae</taxon>
        <taxon>Streptomyces</taxon>
    </lineage>
</organism>
<name>A0ABY3WPX3_9ACTN</name>
<proteinExistence type="inferred from homology"/>
<dbReference type="EMBL" id="CP071872">
    <property type="protein sequence ID" value="UNM14704.1"/>
    <property type="molecule type" value="Genomic_DNA"/>
</dbReference>
<dbReference type="RefSeq" id="WP_242334935.1">
    <property type="nucleotide sequence ID" value="NZ_CP071872.1"/>
</dbReference>
<sequence length="266" mass="28081">MTAIPATTVANLRDLGATPLPGGQVVRSGVALRSGQLARLDPAADPAVAALGIRTVVDFRTEQERRARPDQLPPGVRVLAADVLADFLTSGTLPAAARLREVLGDPASAERELGGGRAHAMFADTYRAFVSTESARHGYGAFLRELADPGSGPVIFHCTAGKDRTGWAATVLLSVLGADEATITAEYLSVNAAVRQAFAPLVEGFTAQGGDPEIALAVVGVTPDYLAAAYDEVTRRHGSMERYVREWLGVPDEAVERLRERLVTAP</sequence>
<dbReference type="InterPro" id="IPR016130">
    <property type="entry name" value="Tyr_Pase_AS"/>
</dbReference>